<reference evidence="2" key="1">
    <citation type="submission" date="2017-08" db="EMBL/GenBank/DDBJ databases">
        <authorList>
            <person name="Polle J.E."/>
            <person name="Barry K."/>
            <person name="Cushman J."/>
            <person name="Schmutz J."/>
            <person name="Tran D."/>
            <person name="Hathwaick L.T."/>
            <person name="Yim W.C."/>
            <person name="Jenkins J."/>
            <person name="Mckie-Krisberg Z.M."/>
            <person name="Prochnik S."/>
            <person name="Lindquist E."/>
            <person name="Dockter R.B."/>
            <person name="Adam C."/>
            <person name="Molina H."/>
            <person name="Bunkerborg J."/>
            <person name="Jin E."/>
            <person name="Buchheim M."/>
            <person name="Magnuson J."/>
        </authorList>
    </citation>
    <scope>NUCLEOTIDE SEQUENCE</scope>
    <source>
        <strain evidence="2">CCAP 19/18</strain>
    </source>
</reference>
<feature type="compositionally biased region" description="Low complexity" evidence="1">
    <location>
        <begin position="298"/>
        <end position="313"/>
    </location>
</feature>
<feature type="compositionally biased region" description="Polar residues" evidence="1">
    <location>
        <begin position="57"/>
        <end position="87"/>
    </location>
</feature>
<feature type="region of interest" description="Disordered" evidence="1">
    <location>
        <begin position="50"/>
        <end position="97"/>
    </location>
</feature>
<organism evidence="2 3">
    <name type="scientific">Dunaliella salina</name>
    <name type="common">Green alga</name>
    <name type="synonym">Protococcus salinus</name>
    <dbReference type="NCBI Taxonomy" id="3046"/>
    <lineage>
        <taxon>Eukaryota</taxon>
        <taxon>Viridiplantae</taxon>
        <taxon>Chlorophyta</taxon>
        <taxon>core chlorophytes</taxon>
        <taxon>Chlorophyceae</taxon>
        <taxon>CS clade</taxon>
        <taxon>Chlamydomonadales</taxon>
        <taxon>Dunaliellaceae</taxon>
        <taxon>Dunaliella</taxon>
    </lineage>
</organism>
<evidence type="ECO:0000256" key="1">
    <source>
        <dbReference type="SAM" id="MobiDB-lite"/>
    </source>
</evidence>
<name>A0ABQ7G5J1_DUNSA</name>
<feature type="compositionally biased region" description="Polar residues" evidence="1">
    <location>
        <begin position="231"/>
        <end position="240"/>
    </location>
</feature>
<protein>
    <submittedName>
        <fullName evidence="2">Uncharacterized protein</fullName>
    </submittedName>
</protein>
<feature type="compositionally biased region" description="Low complexity" evidence="1">
    <location>
        <begin position="166"/>
        <end position="196"/>
    </location>
</feature>
<feature type="non-terminal residue" evidence="2">
    <location>
        <position position="1"/>
    </location>
</feature>
<feature type="compositionally biased region" description="Polar residues" evidence="1">
    <location>
        <begin position="258"/>
        <end position="293"/>
    </location>
</feature>
<dbReference type="EMBL" id="MU070106">
    <property type="protein sequence ID" value="KAF5829870.1"/>
    <property type="molecule type" value="Genomic_DNA"/>
</dbReference>
<gene>
    <name evidence="2" type="ORF">DUNSADRAFT_15407</name>
</gene>
<feature type="compositionally biased region" description="Polar residues" evidence="1">
    <location>
        <begin position="197"/>
        <end position="216"/>
    </location>
</feature>
<feature type="region of interest" description="Disordered" evidence="1">
    <location>
        <begin position="124"/>
        <end position="143"/>
    </location>
</feature>
<feature type="compositionally biased region" description="Polar residues" evidence="1">
    <location>
        <begin position="131"/>
        <end position="143"/>
    </location>
</feature>
<evidence type="ECO:0000313" key="2">
    <source>
        <dbReference type="EMBL" id="KAF5829870.1"/>
    </source>
</evidence>
<feature type="region of interest" description="Disordered" evidence="1">
    <location>
        <begin position="166"/>
        <end position="323"/>
    </location>
</feature>
<evidence type="ECO:0000313" key="3">
    <source>
        <dbReference type="Proteomes" id="UP000815325"/>
    </source>
</evidence>
<comment type="caution">
    <text evidence="2">The sequence shown here is derived from an EMBL/GenBank/DDBJ whole genome shotgun (WGS) entry which is preliminary data.</text>
</comment>
<dbReference type="Proteomes" id="UP000815325">
    <property type="component" value="Unassembled WGS sequence"/>
</dbReference>
<sequence length="515" mass="53050">DGRSSLAPHPQPPPSRQLRALDGSARLLWPQERPSPQAAPPALAAVLAVSSTPSATPLQHCQSPSHDQQSAGSTAGPSHSASTSTAPKESLPGPSLGQHKALYDDVQLRLWLCRRLVQTRDLMGRGGAHQPQPSNPGASNGTTTASAIARTLLDSGSSAAATTATAGAPLASTSSGNTPTVSTSAIDSSADSTSSSLTTEAPSIHQSHLSSKNEPGTSCDAPAQASPILLTPTTNPSTPFCPNLNIPPNEAQVIPTLHSHNNTSNSPRALQSSLNSLTPISPTAPEPSNNITNPRIIPKGPNNLNSPNSSTSPRVASPKSPYSNGILVGDGASKAVGFDASRTPFSLGNDSDSAPFPAGPAAAAAAAGAATSHGGPGVELDPLIDCLLSQVQSLMQEKSTLAAHMHAMSDEQEKLQERLAYLLLPEAFENGDYAGLVYSDDGGEDQVEDLGDDLFYSNHAHDSGQRDPYVTGRAQLLQGHKRRVGCSRSASQLQTSQVLLERGRGCPGREGADGT</sequence>
<keyword evidence="3" id="KW-1185">Reference proteome</keyword>
<proteinExistence type="predicted"/>
<accession>A0ABQ7G5J1</accession>